<name>A0AAE3XKR2_9BACT</name>
<dbReference type="EMBL" id="JAVDQD010000001">
    <property type="protein sequence ID" value="MDR6238222.1"/>
    <property type="molecule type" value="Genomic_DNA"/>
</dbReference>
<proteinExistence type="predicted"/>
<reference evidence="1" key="1">
    <citation type="submission" date="2023-07" db="EMBL/GenBank/DDBJ databases">
        <title>Genomic Encyclopedia of Type Strains, Phase IV (KMG-IV): sequencing the most valuable type-strain genomes for metagenomic binning, comparative biology and taxonomic classification.</title>
        <authorList>
            <person name="Goeker M."/>
        </authorList>
    </citation>
    <scope>NUCLEOTIDE SEQUENCE</scope>
    <source>
        <strain evidence="1">DSM 26174</strain>
    </source>
</reference>
<comment type="caution">
    <text evidence="1">The sequence shown here is derived from an EMBL/GenBank/DDBJ whole genome shotgun (WGS) entry which is preliminary data.</text>
</comment>
<dbReference type="AlphaFoldDB" id="A0AAE3XKR2"/>
<evidence type="ECO:0000313" key="2">
    <source>
        <dbReference type="Proteomes" id="UP001185092"/>
    </source>
</evidence>
<protein>
    <submittedName>
        <fullName evidence="1">Uncharacterized protein</fullName>
    </submittedName>
</protein>
<dbReference type="RefSeq" id="WP_309937692.1">
    <property type="nucleotide sequence ID" value="NZ_AP025305.1"/>
</dbReference>
<organism evidence="1 2">
    <name type="scientific">Aureibacter tunicatorum</name>
    <dbReference type="NCBI Taxonomy" id="866807"/>
    <lineage>
        <taxon>Bacteria</taxon>
        <taxon>Pseudomonadati</taxon>
        <taxon>Bacteroidota</taxon>
        <taxon>Cytophagia</taxon>
        <taxon>Cytophagales</taxon>
        <taxon>Persicobacteraceae</taxon>
        <taxon>Aureibacter</taxon>
    </lineage>
</organism>
<sequence length="69" mass="8043">MIDYIIHEKAQGNTFQELNFTMKLMLKGIPVKHITDESVYDPSIVTLIRQAADEFEVNLPEEFFKLNNN</sequence>
<keyword evidence="2" id="KW-1185">Reference proteome</keyword>
<accession>A0AAE3XKR2</accession>
<evidence type="ECO:0000313" key="1">
    <source>
        <dbReference type="EMBL" id="MDR6238222.1"/>
    </source>
</evidence>
<gene>
    <name evidence="1" type="ORF">HNQ88_001198</name>
</gene>
<dbReference type="Proteomes" id="UP001185092">
    <property type="component" value="Unassembled WGS sequence"/>
</dbReference>